<gene>
    <name evidence="1" type="ORF">VNO77_15355</name>
</gene>
<dbReference type="EMBL" id="JAYMYQ010000003">
    <property type="protein sequence ID" value="KAK7345009.1"/>
    <property type="molecule type" value="Genomic_DNA"/>
</dbReference>
<dbReference type="Proteomes" id="UP001367508">
    <property type="component" value="Unassembled WGS sequence"/>
</dbReference>
<organism evidence="1 2">
    <name type="scientific">Canavalia gladiata</name>
    <name type="common">Sword bean</name>
    <name type="synonym">Dolichos gladiatus</name>
    <dbReference type="NCBI Taxonomy" id="3824"/>
    <lineage>
        <taxon>Eukaryota</taxon>
        <taxon>Viridiplantae</taxon>
        <taxon>Streptophyta</taxon>
        <taxon>Embryophyta</taxon>
        <taxon>Tracheophyta</taxon>
        <taxon>Spermatophyta</taxon>
        <taxon>Magnoliopsida</taxon>
        <taxon>eudicotyledons</taxon>
        <taxon>Gunneridae</taxon>
        <taxon>Pentapetalae</taxon>
        <taxon>rosids</taxon>
        <taxon>fabids</taxon>
        <taxon>Fabales</taxon>
        <taxon>Fabaceae</taxon>
        <taxon>Papilionoideae</taxon>
        <taxon>50 kb inversion clade</taxon>
        <taxon>NPAAA clade</taxon>
        <taxon>indigoferoid/millettioid clade</taxon>
        <taxon>Phaseoleae</taxon>
        <taxon>Canavalia</taxon>
    </lineage>
</organism>
<protein>
    <submittedName>
        <fullName evidence="1">Uncharacterized protein</fullName>
    </submittedName>
</protein>
<reference evidence="1 2" key="1">
    <citation type="submission" date="2024-01" db="EMBL/GenBank/DDBJ databases">
        <title>The genomes of 5 underutilized Papilionoideae crops provide insights into root nodulation and disease resistanc.</title>
        <authorList>
            <person name="Jiang F."/>
        </authorList>
    </citation>
    <scope>NUCLEOTIDE SEQUENCE [LARGE SCALE GENOMIC DNA]</scope>
    <source>
        <strain evidence="1">LVBAO_FW01</strain>
        <tissue evidence="1">Leaves</tissue>
    </source>
</reference>
<evidence type="ECO:0000313" key="2">
    <source>
        <dbReference type="Proteomes" id="UP001367508"/>
    </source>
</evidence>
<evidence type="ECO:0000313" key="1">
    <source>
        <dbReference type="EMBL" id="KAK7345009.1"/>
    </source>
</evidence>
<keyword evidence="2" id="KW-1185">Reference proteome</keyword>
<name>A0AAN9M2M0_CANGL</name>
<dbReference type="AlphaFoldDB" id="A0AAN9M2M0"/>
<accession>A0AAN9M2M0</accession>
<sequence>MFQVLVSSIREYLTLDHFFDDKLWFNYARVLVQMSSWDPIHHAIFIRIYKVPYKVKIIEEPSMEGIIFRILGPVAGNIDGHKCHLEWIDLFQSSSVGKESL</sequence>
<comment type="caution">
    <text evidence="1">The sequence shown here is derived from an EMBL/GenBank/DDBJ whole genome shotgun (WGS) entry which is preliminary data.</text>
</comment>
<proteinExistence type="predicted"/>